<feature type="region of interest" description="Disordered" evidence="1">
    <location>
        <begin position="516"/>
        <end position="543"/>
    </location>
</feature>
<feature type="region of interest" description="Disordered" evidence="1">
    <location>
        <begin position="199"/>
        <end position="228"/>
    </location>
</feature>
<evidence type="ECO:0000256" key="1">
    <source>
        <dbReference type="SAM" id="MobiDB-lite"/>
    </source>
</evidence>
<feature type="region of interest" description="Disordered" evidence="1">
    <location>
        <begin position="34"/>
        <end position="55"/>
    </location>
</feature>
<organism evidence="2 3">
    <name type="scientific">Galerina marginata (strain CBS 339.88)</name>
    <dbReference type="NCBI Taxonomy" id="685588"/>
    <lineage>
        <taxon>Eukaryota</taxon>
        <taxon>Fungi</taxon>
        <taxon>Dikarya</taxon>
        <taxon>Basidiomycota</taxon>
        <taxon>Agaricomycotina</taxon>
        <taxon>Agaricomycetes</taxon>
        <taxon>Agaricomycetidae</taxon>
        <taxon>Agaricales</taxon>
        <taxon>Agaricineae</taxon>
        <taxon>Strophariaceae</taxon>
        <taxon>Galerina</taxon>
    </lineage>
</organism>
<evidence type="ECO:0000313" key="3">
    <source>
        <dbReference type="Proteomes" id="UP000027222"/>
    </source>
</evidence>
<sequence>MEPWYLTNSSQPFSLRPSANDVNLGSLLDASADYMRKSSTPGSPAESSPGNTWLPEPLYDIPGYGLLSSSPPLSCPPSWLQLDGQPEFYAAEDAEHTLEKDIQDSGLEVLEVPLSSSPPDLTSSSPRSTGSGDLERSWSSSLTSASTDSLLDSVSVSQLNPSLTSLPTGASVDDFGQRLHQLLLIALKERELERLSNQPSVRTQYSLDKDSTNDCTPEFSESPIDPNNGLANHDSIVLGSTPPKRTCFTPGSYAVPSKILAVTRSDLDTASPDIPSSSLSHDEISPIQFEIARGPPIYRDLMTQKLDGLANYRVIKRAQSYVSFETRDEPVSKRQKTSNNAAPHAKERIYARRTASLRRADSLKSVADSKIQASVGAVAEWPPTVPTTPIPSIPLAARRKLEAQKVIKSPIPIIAPPLNHVAALPLDPERLAKRRLACFLDREADGREMDGLSSGIGGRPPSWMLETMSVPLSDENDESSLQDEIRYEWEAVMGIGSKTRKAVVSWLLEVLPVRPPVSPEATESSSPCSSLSSSTSTSRSECDVTDSELGHNLFDQLQNSPETRFHAVWMFLRFFSLAMPVDSDGLSNSKHIMKTLRSEAFKHSVWNTAVACLAISVKFHRDFLEPLIPVFAQEYVSLAPHSLSYERLETAHRDILGTFDYRLGVTPQPVMDQLWFSLSSLRTLLHFDGGWACAMRRSWTCLYDCLVEPDVQRFPVSMLTVAALMEGIIQSLMLEYRRESPLTNLPTENTTEQAIEYRNRAIEISEGVFCDIQGLIGFTDVQD</sequence>
<evidence type="ECO:0000313" key="2">
    <source>
        <dbReference type="EMBL" id="KDR71613.1"/>
    </source>
</evidence>
<feature type="region of interest" description="Disordered" evidence="1">
    <location>
        <begin position="112"/>
        <end position="140"/>
    </location>
</feature>
<dbReference type="HOGENOM" id="CLU_348526_0_0_1"/>
<dbReference type="Gene3D" id="1.10.472.10">
    <property type="entry name" value="Cyclin-like"/>
    <property type="match status" value="1"/>
</dbReference>
<dbReference type="EMBL" id="KL142392">
    <property type="protein sequence ID" value="KDR71613.1"/>
    <property type="molecule type" value="Genomic_DNA"/>
</dbReference>
<feature type="compositionally biased region" description="Polar residues" evidence="1">
    <location>
        <begin position="37"/>
        <end position="51"/>
    </location>
</feature>
<proteinExistence type="predicted"/>
<reference evidence="3" key="1">
    <citation type="journal article" date="2014" name="Proc. Natl. Acad. Sci. U.S.A.">
        <title>Extensive sampling of basidiomycete genomes demonstrates inadequacy of the white-rot/brown-rot paradigm for wood decay fungi.</title>
        <authorList>
            <person name="Riley R."/>
            <person name="Salamov A.A."/>
            <person name="Brown D.W."/>
            <person name="Nagy L.G."/>
            <person name="Floudas D."/>
            <person name="Held B.W."/>
            <person name="Levasseur A."/>
            <person name="Lombard V."/>
            <person name="Morin E."/>
            <person name="Otillar R."/>
            <person name="Lindquist E.A."/>
            <person name="Sun H."/>
            <person name="LaButti K.M."/>
            <person name="Schmutz J."/>
            <person name="Jabbour D."/>
            <person name="Luo H."/>
            <person name="Baker S.E."/>
            <person name="Pisabarro A.G."/>
            <person name="Walton J.D."/>
            <person name="Blanchette R.A."/>
            <person name="Henrissat B."/>
            <person name="Martin F."/>
            <person name="Cullen D."/>
            <person name="Hibbett D.S."/>
            <person name="Grigoriev I.V."/>
        </authorList>
    </citation>
    <scope>NUCLEOTIDE SEQUENCE [LARGE SCALE GENOMIC DNA]</scope>
    <source>
        <strain evidence="3">CBS 339.88</strain>
    </source>
</reference>
<dbReference type="OrthoDB" id="3250555at2759"/>
<dbReference type="AlphaFoldDB" id="A0A067SXX6"/>
<dbReference type="STRING" id="685588.A0A067SXX6"/>
<gene>
    <name evidence="2" type="ORF">GALMADRAFT_143867</name>
</gene>
<protein>
    <submittedName>
        <fullName evidence="2">Uncharacterized protein</fullName>
    </submittedName>
</protein>
<name>A0A067SXX6_GALM3</name>
<keyword evidence="3" id="KW-1185">Reference proteome</keyword>
<accession>A0A067SXX6</accession>
<feature type="compositionally biased region" description="Low complexity" evidence="1">
    <location>
        <begin position="113"/>
        <end position="129"/>
    </location>
</feature>
<feature type="compositionally biased region" description="Low complexity" evidence="1">
    <location>
        <begin position="519"/>
        <end position="539"/>
    </location>
</feature>
<dbReference type="Proteomes" id="UP000027222">
    <property type="component" value="Unassembled WGS sequence"/>
</dbReference>